<evidence type="ECO:0000256" key="2">
    <source>
        <dbReference type="ARBA" id="ARBA00022670"/>
    </source>
</evidence>
<dbReference type="GO" id="GO:0016829">
    <property type="term" value="F:lyase activity"/>
    <property type="evidence" value="ECO:0007669"/>
    <property type="project" value="UniProtKB-KW"/>
</dbReference>
<dbReference type="AlphaFoldDB" id="C0EJ74"/>
<dbReference type="GO" id="GO:0006508">
    <property type="term" value="P:proteolysis"/>
    <property type="evidence" value="ECO:0007669"/>
    <property type="project" value="UniProtKB-KW"/>
</dbReference>
<dbReference type="eggNOG" id="COG2135">
    <property type="taxonomic scope" value="Bacteria"/>
</dbReference>
<reference evidence="9 10" key="1">
    <citation type="submission" date="2009-01" db="EMBL/GenBank/DDBJ databases">
        <authorList>
            <person name="Fulton L."/>
            <person name="Clifton S."/>
            <person name="Fulton B."/>
            <person name="Xu J."/>
            <person name="Minx P."/>
            <person name="Pepin K.H."/>
            <person name="Johnson M."/>
            <person name="Bhonagiri V."/>
            <person name="Nash W.E."/>
            <person name="Mardis E.R."/>
            <person name="Wilson R.K."/>
        </authorList>
    </citation>
    <scope>NUCLEOTIDE SEQUENCE [LARGE SCALE GENOMIC DNA]</scope>
    <source>
        <strain evidence="9 10">DSM 5476</strain>
    </source>
</reference>
<dbReference type="PANTHER" id="PTHR13604">
    <property type="entry name" value="DC12-RELATED"/>
    <property type="match status" value="1"/>
</dbReference>
<dbReference type="InterPro" id="IPR003738">
    <property type="entry name" value="SRAP"/>
</dbReference>
<evidence type="ECO:0000256" key="8">
    <source>
        <dbReference type="RuleBase" id="RU364100"/>
    </source>
</evidence>
<dbReference type="HOGENOM" id="CLU_035990_6_3_9"/>
<dbReference type="Pfam" id="PF02586">
    <property type="entry name" value="SRAP"/>
    <property type="match status" value="1"/>
</dbReference>
<proteinExistence type="inferred from homology"/>
<dbReference type="InterPro" id="IPR036590">
    <property type="entry name" value="SRAP-like"/>
</dbReference>
<keyword evidence="4 8" id="KW-0378">Hydrolase</keyword>
<keyword evidence="6" id="KW-0238">DNA-binding</keyword>
<evidence type="ECO:0000313" key="9">
    <source>
        <dbReference type="EMBL" id="EEG28539.1"/>
    </source>
</evidence>
<reference evidence="9 10" key="2">
    <citation type="submission" date="2009-02" db="EMBL/GenBank/DDBJ databases">
        <title>Draft genome sequence of Clostridium methylpentosum (DSM 5476).</title>
        <authorList>
            <person name="Sudarsanam P."/>
            <person name="Ley R."/>
            <person name="Guruge J."/>
            <person name="Turnbaugh P.J."/>
            <person name="Mahowald M."/>
            <person name="Liep D."/>
            <person name="Gordon J."/>
        </authorList>
    </citation>
    <scope>NUCLEOTIDE SEQUENCE [LARGE SCALE GENOMIC DNA]</scope>
    <source>
        <strain evidence="9 10">DSM 5476</strain>
    </source>
</reference>
<comment type="similarity">
    <text evidence="1 8">Belongs to the SOS response-associated peptidase family.</text>
</comment>
<dbReference type="Gene3D" id="3.90.1680.10">
    <property type="entry name" value="SOS response associated peptidase-like"/>
    <property type="match status" value="1"/>
</dbReference>
<accession>C0EJ74</accession>
<name>C0EJ74_9FIRM</name>
<organism evidence="9 10">
    <name type="scientific">[Clostridium] methylpentosum DSM 5476</name>
    <dbReference type="NCBI Taxonomy" id="537013"/>
    <lineage>
        <taxon>Bacteria</taxon>
        <taxon>Bacillati</taxon>
        <taxon>Bacillota</taxon>
        <taxon>Clostridia</taxon>
        <taxon>Eubacteriales</taxon>
        <taxon>Oscillospiraceae</taxon>
        <taxon>Oscillospiraceae incertae sedis</taxon>
    </lineage>
</organism>
<evidence type="ECO:0000256" key="5">
    <source>
        <dbReference type="ARBA" id="ARBA00023124"/>
    </source>
</evidence>
<dbReference type="PANTHER" id="PTHR13604:SF0">
    <property type="entry name" value="ABASIC SITE PROCESSING PROTEIN HMCES"/>
    <property type="match status" value="1"/>
</dbReference>
<evidence type="ECO:0000313" key="10">
    <source>
        <dbReference type="Proteomes" id="UP000003340"/>
    </source>
</evidence>
<gene>
    <name evidence="9" type="ORF">CLOSTMETH_03926</name>
</gene>
<sequence>MIPMCGRYNFSAEESRDIQQIIHEVQRRNIPRADEIKLGEVFPTDQAAILLAADDRLVPAVQTWGFPSPKGSGVIINARSETAHEKQMFRNSLDTRRCIVPCSGFYEWSSKKERFLFTSQNAGCIYMAGLYGIFEGEARYVILTTQANESVQDIHHRMPMIIRKKEIMNWLTDKDSARRMLHCRMPLFHKCAI</sequence>
<dbReference type="GO" id="GO:0106300">
    <property type="term" value="P:protein-DNA covalent cross-linking repair"/>
    <property type="evidence" value="ECO:0007669"/>
    <property type="project" value="InterPro"/>
</dbReference>
<dbReference type="SUPFAM" id="SSF143081">
    <property type="entry name" value="BB1717-like"/>
    <property type="match status" value="1"/>
</dbReference>
<keyword evidence="7" id="KW-0456">Lyase</keyword>
<keyword evidence="10" id="KW-1185">Reference proteome</keyword>
<dbReference type="GO" id="GO:0008233">
    <property type="term" value="F:peptidase activity"/>
    <property type="evidence" value="ECO:0007669"/>
    <property type="project" value="UniProtKB-KW"/>
</dbReference>
<keyword evidence="3" id="KW-0227">DNA damage</keyword>
<dbReference type="GO" id="GO:0003697">
    <property type="term" value="F:single-stranded DNA binding"/>
    <property type="evidence" value="ECO:0007669"/>
    <property type="project" value="InterPro"/>
</dbReference>
<evidence type="ECO:0000256" key="1">
    <source>
        <dbReference type="ARBA" id="ARBA00008136"/>
    </source>
</evidence>
<dbReference type="Proteomes" id="UP000003340">
    <property type="component" value="Unassembled WGS sequence"/>
</dbReference>
<dbReference type="EC" id="3.4.-.-" evidence="8"/>
<evidence type="ECO:0000256" key="6">
    <source>
        <dbReference type="ARBA" id="ARBA00023125"/>
    </source>
</evidence>
<keyword evidence="2 8" id="KW-0645">Protease</keyword>
<keyword evidence="5" id="KW-0190">Covalent protein-DNA linkage</keyword>
<evidence type="ECO:0000256" key="3">
    <source>
        <dbReference type="ARBA" id="ARBA00022763"/>
    </source>
</evidence>
<dbReference type="EMBL" id="ACEC01000136">
    <property type="protein sequence ID" value="EEG28539.1"/>
    <property type="molecule type" value="Genomic_DNA"/>
</dbReference>
<comment type="caution">
    <text evidence="9">The sequence shown here is derived from an EMBL/GenBank/DDBJ whole genome shotgun (WGS) entry which is preliminary data.</text>
</comment>
<evidence type="ECO:0000256" key="7">
    <source>
        <dbReference type="ARBA" id="ARBA00023239"/>
    </source>
</evidence>
<evidence type="ECO:0000256" key="4">
    <source>
        <dbReference type="ARBA" id="ARBA00022801"/>
    </source>
</evidence>
<protein>
    <recommendedName>
        <fullName evidence="8">Abasic site processing protein</fullName>
        <ecNumber evidence="8">3.4.-.-</ecNumber>
    </recommendedName>
</protein>